<keyword evidence="9 14" id="KW-0067">ATP-binding</keyword>
<evidence type="ECO:0000313" key="17">
    <source>
        <dbReference type="EMBL" id="WMV54478.1"/>
    </source>
</evidence>
<dbReference type="SMART" id="SM00220">
    <property type="entry name" value="S_TKc"/>
    <property type="match status" value="1"/>
</dbReference>
<evidence type="ECO:0000256" key="8">
    <source>
        <dbReference type="ARBA" id="ARBA00022777"/>
    </source>
</evidence>
<evidence type="ECO:0000256" key="12">
    <source>
        <dbReference type="ARBA" id="ARBA00023170"/>
    </source>
</evidence>
<dbReference type="Gene3D" id="1.10.510.10">
    <property type="entry name" value="Transferase(Phosphotransferase) domain 1"/>
    <property type="match status" value="1"/>
</dbReference>
<comment type="similarity">
    <text evidence="15">Belongs to the protein kinase superfamily.</text>
</comment>
<dbReference type="PANTHER" id="PTHR48006:SF92">
    <property type="entry name" value="LRR RECEPTOR-LIKE SERINE_THREONINE-PROTEIN KINASE GSO1"/>
    <property type="match status" value="1"/>
</dbReference>
<protein>
    <recommendedName>
        <fullName evidence="16">Protein kinase domain-containing protein</fullName>
    </recommendedName>
</protein>
<keyword evidence="13" id="KW-0325">Glycoprotein</keyword>
<evidence type="ECO:0000256" key="3">
    <source>
        <dbReference type="ARBA" id="ARBA00022679"/>
    </source>
</evidence>
<evidence type="ECO:0000256" key="2">
    <source>
        <dbReference type="ARBA" id="ARBA00022614"/>
    </source>
</evidence>
<dbReference type="InterPro" id="IPR017441">
    <property type="entry name" value="Protein_kinase_ATP_BS"/>
</dbReference>
<keyword evidence="2" id="KW-0433">Leucine-rich repeat</keyword>
<dbReference type="GO" id="GO:0004674">
    <property type="term" value="F:protein serine/threonine kinase activity"/>
    <property type="evidence" value="ECO:0007669"/>
    <property type="project" value="UniProtKB-KW"/>
</dbReference>
<organism evidence="17 18">
    <name type="scientific">Solanum verrucosum</name>
    <dbReference type="NCBI Taxonomy" id="315347"/>
    <lineage>
        <taxon>Eukaryota</taxon>
        <taxon>Viridiplantae</taxon>
        <taxon>Streptophyta</taxon>
        <taxon>Embryophyta</taxon>
        <taxon>Tracheophyta</taxon>
        <taxon>Spermatophyta</taxon>
        <taxon>Magnoliopsida</taxon>
        <taxon>eudicotyledons</taxon>
        <taxon>Gunneridae</taxon>
        <taxon>Pentapetalae</taxon>
        <taxon>asterids</taxon>
        <taxon>lamiids</taxon>
        <taxon>Solanales</taxon>
        <taxon>Solanaceae</taxon>
        <taxon>Solanoideae</taxon>
        <taxon>Solaneae</taxon>
        <taxon>Solanum</taxon>
    </lineage>
</organism>
<evidence type="ECO:0000256" key="9">
    <source>
        <dbReference type="ARBA" id="ARBA00022840"/>
    </source>
</evidence>
<keyword evidence="6" id="KW-0677">Repeat</keyword>
<evidence type="ECO:0000256" key="6">
    <source>
        <dbReference type="ARBA" id="ARBA00022737"/>
    </source>
</evidence>
<keyword evidence="15" id="KW-0723">Serine/threonine-protein kinase</keyword>
<proteinExistence type="inferred from homology"/>
<comment type="subcellular location">
    <subcellularLocation>
        <location evidence="1">Membrane</location>
        <topology evidence="1">Single-pass type I membrane protein</topology>
    </subcellularLocation>
</comment>
<keyword evidence="12" id="KW-0675">Receptor</keyword>
<evidence type="ECO:0000256" key="7">
    <source>
        <dbReference type="ARBA" id="ARBA00022741"/>
    </source>
</evidence>
<feature type="binding site" evidence="14">
    <location>
        <position position="92"/>
    </location>
    <ligand>
        <name>ATP</name>
        <dbReference type="ChEBI" id="CHEBI:30616"/>
    </ligand>
</feature>
<accession>A0AAF0V0D6</accession>
<dbReference type="InterPro" id="IPR011009">
    <property type="entry name" value="Kinase-like_dom_sf"/>
</dbReference>
<dbReference type="GO" id="GO:0005524">
    <property type="term" value="F:ATP binding"/>
    <property type="evidence" value="ECO:0007669"/>
    <property type="project" value="UniProtKB-UniRule"/>
</dbReference>
<keyword evidence="11" id="KW-0472">Membrane</keyword>
<dbReference type="InterPro" id="IPR008271">
    <property type="entry name" value="Ser/Thr_kinase_AS"/>
</dbReference>
<evidence type="ECO:0000256" key="10">
    <source>
        <dbReference type="ARBA" id="ARBA00022989"/>
    </source>
</evidence>
<dbReference type="InterPro" id="IPR051824">
    <property type="entry name" value="LRR_Rcpt-Like_S/T_Kinase"/>
</dbReference>
<keyword evidence="7 14" id="KW-0547">Nucleotide-binding</keyword>
<evidence type="ECO:0000256" key="1">
    <source>
        <dbReference type="ARBA" id="ARBA00004479"/>
    </source>
</evidence>
<keyword evidence="5" id="KW-0732">Signal</keyword>
<sequence>MKGAMAESWAGDLLLGSFARLLIFGVLHQVHEMHRRKDDLILKGSNMGPDPRKTQSSDEICDVGEDKLIGSGGTGKVYRLDLKKGCGTVAVKQLWKGNEVKVLTREMDILGKIRHRNIVKLYASLMREGSNLLASEYLPIVATAKGITYLHHDCVPPIIHRDIKSTNILLDEEYEAKVSDFRVARVSEISSRGSEFSCFAGTHGYSAPELAYTSRVTEKTDVYSFGVVLVELINGRKPIEEAYGEGKDLVYWASTHLNDKGSVLNILDQKVVSELVRDDMVKVLRISSLCTTKLSNLRPSMKKVVKMLNLNLEHLVFKQL</sequence>
<feature type="domain" description="Protein kinase" evidence="16">
    <location>
        <begin position="63"/>
        <end position="317"/>
    </location>
</feature>
<evidence type="ECO:0000256" key="13">
    <source>
        <dbReference type="ARBA" id="ARBA00023180"/>
    </source>
</evidence>
<evidence type="ECO:0000256" key="15">
    <source>
        <dbReference type="RuleBase" id="RU000304"/>
    </source>
</evidence>
<keyword evidence="18" id="KW-1185">Reference proteome</keyword>
<keyword evidence="3" id="KW-0808">Transferase</keyword>
<gene>
    <name evidence="17" type="ORF">MTR67_047863</name>
</gene>
<dbReference type="Pfam" id="PF00069">
    <property type="entry name" value="Pkinase"/>
    <property type="match status" value="2"/>
</dbReference>
<evidence type="ECO:0000256" key="11">
    <source>
        <dbReference type="ARBA" id="ARBA00023136"/>
    </source>
</evidence>
<name>A0AAF0V0D6_SOLVR</name>
<dbReference type="InterPro" id="IPR000719">
    <property type="entry name" value="Prot_kinase_dom"/>
</dbReference>
<keyword evidence="4" id="KW-0812">Transmembrane</keyword>
<dbReference type="AlphaFoldDB" id="A0AAF0V0D6"/>
<dbReference type="PROSITE" id="PS00108">
    <property type="entry name" value="PROTEIN_KINASE_ST"/>
    <property type="match status" value="1"/>
</dbReference>
<dbReference type="FunFam" id="1.10.510.10:FF:000388">
    <property type="entry name" value="Leucine-rich repeat receptor-like tyrosine-protein kinase PXC3"/>
    <property type="match status" value="1"/>
</dbReference>
<dbReference type="PROSITE" id="PS00107">
    <property type="entry name" value="PROTEIN_KINASE_ATP"/>
    <property type="match status" value="1"/>
</dbReference>
<dbReference type="SUPFAM" id="SSF56112">
    <property type="entry name" value="Protein kinase-like (PK-like)"/>
    <property type="match status" value="1"/>
</dbReference>
<dbReference type="Gene3D" id="3.30.200.20">
    <property type="entry name" value="Phosphorylase Kinase, domain 1"/>
    <property type="match status" value="1"/>
</dbReference>
<keyword evidence="10" id="KW-1133">Transmembrane helix</keyword>
<dbReference type="Proteomes" id="UP001234989">
    <property type="component" value="Chromosome 11"/>
</dbReference>
<dbReference type="EMBL" id="CP133622">
    <property type="protein sequence ID" value="WMV54478.1"/>
    <property type="molecule type" value="Genomic_DNA"/>
</dbReference>
<dbReference type="PANTHER" id="PTHR48006">
    <property type="entry name" value="LEUCINE-RICH REPEAT-CONTAINING PROTEIN DDB_G0281931-RELATED"/>
    <property type="match status" value="1"/>
</dbReference>
<evidence type="ECO:0000256" key="5">
    <source>
        <dbReference type="ARBA" id="ARBA00022729"/>
    </source>
</evidence>
<evidence type="ECO:0000313" key="18">
    <source>
        <dbReference type="Proteomes" id="UP001234989"/>
    </source>
</evidence>
<dbReference type="PROSITE" id="PS50011">
    <property type="entry name" value="PROTEIN_KINASE_DOM"/>
    <property type="match status" value="1"/>
</dbReference>
<evidence type="ECO:0000259" key="16">
    <source>
        <dbReference type="PROSITE" id="PS50011"/>
    </source>
</evidence>
<evidence type="ECO:0000256" key="4">
    <source>
        <dbReference type="ARBA" id="ARBA00022692"/>
    </source>
</evidence>
<dbReference type="GO" id="GO:0016020">
    <property type="term" value="C:membrane"/>
    <property type="evidence" value="ECO:0007669"/>
    <property type="project" value="UniProtKB-SubCell"/>
</dbReference>
<reference evidence="17" key="1">
    <citation type="submission" date="2023-08" db="EMBL/GenBank/DDBJ databases">
        <title>A de novo genome assembly of Solanum verrucosum Schlechtendal, a Mexican diploid species geographically isolated from the other diploid A-genome species in potato relatives.</title>
        <authorList>
            <person name="Hosaka K."/>
        </authorList>
    </citation>
    <scope>NUCLEOTIDE SEQUENCE</scope>
    <source>
        <tissue evidence="17">Young leaves</tissue>
    </source>
</reference>
<keyword evidence="8" id="KW-0418">Kinase</keyword>
<evidence type="ECO:0000256" key="14">
    <source>
        <dbReference type="PROSITE-ProRule" id="PRU10141"/>
    </source>
</evidence>